<dbReference type="Proteomes" id="UP000323671">
    <property type="component" value="Chromosome"/>
</dbReference>
<dbReference type="Pfam" id="PF00534">
    <property type="entry name" value="Glycos_transf_1"/>
    <property type="match status" value="1"/>
</dbReference>
<dbReference type="GO" id="GO:0016757">
    <property type="term" value="F:glycosyltransferase activity"/>
    <property type="evidence" value="ECO:0007669"/>
    <property type="project" value="InterPro"/>
</dbReference>
<dbReference type="InterPro" id="IPR028098">
    <property type="entry name" value="Glyco_trans_4-like_N"/>
</dbReference>
<dbReference type="AlphaFoldDB" id="A0A5C1EDI9"/>
<reference evidence="3 4" key="1">
    <citation type="submission" date="2017-07" db="EMBL/GenBank/DDBJ databases">
        <title>Complete genome sequence of Oryzomicrobium terrae TPP412.</title>
        <authorList>
            <person name="Chiu L.-W."/>
            <person name="Lo K.-J."/>
            <person name="Tsai Y.-M."/>
            <person name="Lin S.-S."/>
            <person name="Kuo C.-H."/>
            <person name="Liu C.-T."/>
        </authorList>
    </citation>
    <scope>NUCLEOTIDE SEQUENCE [LARGE SCALE GENOMIC DNA]</scope>
    <source>
        <strain evidence="3 4">TPP412</strain>
    </source>
</reference>
<dbReference type="Pfam" id="PF13439">
    <property type="entry name" value="Glyco_transf_4"/>
    <property type="match status" value="1"/>
</dbReference>
<feature type="domain" description="Glycosyl transferase family 1" evidence="1">
    <location>
        <begin position="216"/>
        <end position="374"/>
    </location>
</feature>
<evidence type="ECO:0000313" key="4">
    <source>
        <dbReference type="Proteomes" id="UP000323671"/>
    </source>
</evidence>
<keyword evidence="4" id="KW-1185">Reference proteome</keyword>
<dbReference type="PANTHER" id="PTHR12526">
    <property type="entry name" value="GLYCOSYLTRANSFERASE"/>
    <property type="match status" value="1"/>
</dbReference>
<dbReference type="KEGG" id="otr:OTERR_28820"/>
<dbReference type="CDD" id="cd03801">
    <property type="entry name" value="GT4_PimA-like"/>
    <property type="match status" value="1"/>
</dbReference>
<accession>A0A5C1EDI9</accession>
<gene>
    <name evidence="3" type="primary">waaG</name>
    <name evidence="3" type="ORF">OTERR_28820</name>
</gene>
<organism evidence="3 4">
    <name type="scientific">Oryzomicrobium terrae</name>
    <dbReference type="NCBI Taxonomy" id="1735038"/>
    <lineage>
        <taxon>Bacteria</taxon>
        <taxon>Pseudomonadati</taxon>
        <taxon>Pseudomonadota</taxon>
        <taxon>Betaproteobacteria</taxon>
        <taxon>Rhodocyclales</taxon>
        <taxon>Rhodocyclaceae</taxon>
        <taxon>Oryzomicrobium</taxon>
    </lineage>
</organism>
<dbReference type="SUPFAM" id="SSF53756">
    <property type="entry name" value="UDP-Glycosyltransferase/glycogen phosphorylase"/>
    <property type="match status" value="1"/>
</dbReference>
<evidence type="ECO:0000259" key="2">
    <source>
        <dbReference type="Pfam" id="PF13439"/>
    </source>
</evidence>
<dbReference type="EMBL" id="CP022579">
    <property type="protein sequence ID" value="QEL66358.1"/>
    <property type="molecule type" value="Genomic_DNA"/>
</dbReference>
<evidence type="ECO:0000259" key="1">
    <source>
        <dbReference type="Pfam" id="PF00534"/>
    </source>
</evidence>
<feature type="domain" description="Glycosyltransferase subfamily 4-like N-terminal" evidence="2">
    <location>
        <begin position="27"/>
        <end position="203"/>
    </location>
</feature>
<name>A0A5C1EDI9_9RHOO</name>
<keyword evidence="3" id="KW-0808">Transferase</keyword>
<protein>
    <submittedName>
        <fullName evidence="3">UDP-glucose:(Heptosyl)LPS alpha-1,3-glucosyltransferase</fullName>
    </submittedName>
</protein>
<proteinExistence type="predicted"/>
<dbReference type="InterPro" id="IPR001296">
    <property type="entry name" value="Glyco_trans_1"/>
</dbReference>
<dbReference type="Gene3D" id="3.40.50.2000">
    <property type="entry name" value="Glycogen Phosphorylase B"/>
    <property type="match status" value="2"/>
</dbReference>
<sequence length="400" mass="42413">MSEAALAQPNPAHRLRVALVRQRYNPYGGAERFVERALAALVAEGADVTLIAREWVGVEPAPDSGFTLQRCNPRRSLFSRLLGGRTGRDKAFAACASDALEHGGFDITQSHERLPGCMIFRAGDGVHAAWLDHRSRLLSPLGRLGQRLSPYHRYVVAQEAAMFAHPRLRAVICNSALVKEEIARYYGVGADKLVVIENGVDLEAFHPNLATTHRAAVRQALGVAETTPLFLYVGGGFERKGVPRLLDALAQVPAGALVVVGGDRRLSALQRRAAALGLAGRVHFVGPQKDVKPYYGAADAFVLPTLYDPFPNAALEALASGLPVVTSTTCGAAARIVPGQNGFVCDALDVAALAGHLATLAEPGAAARMREAARASVADLSLAAMAGQLLALYRRLAPSA</sequence>
<dbReference type="RefSeq" id="WP_149426225.1">
    <property type="nucleotide sequence ID" value="NZ_CP022579.1"/>
</dbReference>
<evidence type="ECO:0000313" key="3">
    <source>
        <dbReference type="EMBL" id="QEL66358.1"/>
    </source>
</evidence>